<accession>I4CCI7</accession>
<evidence type="ECO:0000313" key="5">
    <source>
        <dbReference type="EMBL" id="AFM27278.1"/>
    </source>
</evidence>
<dbReference type="PATRIC" id="fig|706587.4.peg.5269"/>
<dbReference type="KEGG" id="dti:Desti_4655"/>
<dbReference type="HOGENOM" id="CLU_000604_1_2_7"/>
<proteinExistence type="predicted"/>
<dbReference type="PANTHER" id="PTHR45772">
    <property type="entry name" value="CONSERVED COMPONENT OF ABC TRANSPORTER FOR NATURAL AMINO ACIDS-RELATED"/>
    <property type="match status" value="1"/>
</dbReference>
<evidence type="ECO:0000256" key="2">
    <source>
        <dbReference type="ARBA" id="ARBA00022741"/>
    </source>
</evidence>
<dbReference type="RefSeq" id="WP_014812388.1">
    <property type="nucleotide sequence ID" value="NC_018025.1"/>
</dbReference>
<dbReference type="SMART" id="SM00382">
    <property type="entry name" value="AAA"/>
    <property type="match status" value="1"/>
</dbReference>
<dbReference type="PROSITE" id="PS50893">
    <property type="entry name" value="ABC_TRANSPORTER_2"/>
    <property type="match status" value="1"/>
</dbReference>
<sequence length="251" mass="27976">MTDYVLRIEHLSKSFEGSQVFNDVNFAVEQGELSSIIGPNGAGKTTLFNLITGYHVPDAGQVVFRGQNLVGLQPYDIVRLGMARAFQRTNIFPRMTVLENVVASVISRNQGNLDMVKPVDSLRSVHKRAFEILDSVELADMAHRQSGILAHGNQKRLDIAVALALEPALLLLDEPTQGMSPDERWQTVNLVKQLWEDLKITMVFIEHDMDIVFGISQKVRVLCYKSLLAEGTPSEISANRQVIEAYLGEEV</sequence>
<feature type="domain" description="ABC transporter" evidence="4">
    <location>
        <begin position="6"/>
        <end position="249"/>
    </location>
</feature>
<dbReference type="InterPro" id="IPR032823">
    <property type="entry name" value="BCA_ABC_TP_C"/>
</dbReference>
<dbReference type="InterPro" id="IPR051120">
    <property type="entry name" value="ABC_AA/LPS_Transport"/>
</dbReference>
<evidence type="ECO:0000313" key="6">
    <source>
        <dbReference type="Proteomes" id="UP000006055"/>
    </source>
</evidence>
<protein>
    <submittedName>
        <fullName evidence="5">Amino acid/amide ABC transporter ATP-binding protein 1, HAAT family</fullName>
    </submittedName>
</protein>
<dbReference type="Pfam" id="PF00005">
    <property type="entry name" value="ABC_tran"/>
    <property type="match status" value="1"/>
</dbReference>
<dbReference type="AlphaFoldDB" id="I4CCI7"/>
<dbReference type="CDD" id="cd03219">
    <property type="entry name" value="ABC_Mj1267_LivG_branched"/>
    <property type="match status" value="1"/>
</dbReference>
<evidence type="ECO:0000256" key="3">
    <source>
        <dbReference type="ARBA" id="ARBA00022840"/>
    </source>
</evidence>
<dbReference type="GO" id="GO:0042941">
    <property type="term" value="P:D-alanine transmembrane transport"/>
    <property type="evidence" value="ECO:0007669"/>
    <property type="project" value="TreeGrafter"/>
</dbReference>
<dbReference type="eggNOG" id="COG0411">
    <property type="taxonomic scope" value="Bacteria"/>
</dbReference>
<dbReference type="InterPro" id="IPR017871">
    <property type="entry name" value="ABC_transporter-like_CS"/>
</dbReference>
<dbReference type="GO" id="GO:1903806">
    <property type="term" value="P:L-isoleucine import across plasma membrane"/>
    <property type="evidence" value="ECO:0007669"/>
    <property type="project" value="TreeGrafter"/>
</dbReference>
<reference evidence="6" key="1">
    <citation type="submission" date="2012-06" db="EMBL/GenBank/DDBJ databases">
        <title>Complete sequence of chromosome of Desulfomonile tiedjei DSM 6799.</title>
        <authorList>
            <person name="Lucas S."/>
            <person name="Copeland A."/>
            <person name="Lapidus A."/>
            <person name="Glavina del Rio T."/>
            <person name="Dalin E."/>
            <person name="Tice H."/>
            <person name="Bruce D."/>
            <person name="Goodwin L."/>
            <person name="Pitluck S."/>
            <person name="Peters L."/>
            <person name="Ovchinnikova G."/>
            <person name="Zeytun A."/>
            <person name="Lu M."/>
            <person name="Kyrpides N."/>
            <person name="Mavromatis K."/>
            <person name="Ivanova N."/>
            <person name="Brettin T."/>
            <person name="Detter J.C."/>
            <person name="Han C."/>
            <person name="Larimer F."/>
            <person name="Land M."/>
            <person name="Hauser L."/>
            <person name="Markowitz V."/>
            <person name="Cheng J.-F."/>
            <person name="Hugenholtz P."/>
            <person name="Woyke T."/>
            <person name="Wu D."/>
            <person name="Spring S."/>
            <person name="Schroeder M."/>
            <person name="Brambilla E."/>
            <person name="Klenk H.-P."/>
            <person name="Eisen J.A."/>
        </authorList>
    </citation>
    <scope>NUCLEOTIDE SEQUENCE [LARGE SCALE GENOMIC DNA]</scope>
    <source>
        <strain evidence="6">ATCC 49306 / DSM 6799 / DCB-1</strain>
    </source>
</reference>
<keyword evidence="1" id="KW-0813">Transport</keyword>
<dbReference type="FunFam" id="3.40.50.300:FF:000421">
    <property type="entry name" value="Branched-chain amino acid ABC transporter ATP-binding protein"/>
    <property type="match status" value="1"/>
</dbReference>
<dbReference type="Pfam" id="PF12399">
    <property type="entry name" value="BCA_ABC_TP_C"/>
    <property type="match status" value="1"/>
</dbReference>
<dbReference type="GO" id="GO:0015808">
    <property type="term" value="P:L-alanine transport"/>
    <property type="evidence" value="ECO:0007669"/>
    <property type="project" value="TreeGrafter"/>
</dbReference>
<evidence type="ECO:0000256" key="1">
    <source>
        <dbReference type="ARBA" id="ARBA00022448"/>
    </source>
</evidence>
<dbReference type="GO" id="GO:0005886">
    <property type="term" value="C:plasma membrane"/>
    <property type="evidence" value="ECO:0007669"/>
    <property type="project" value="TreeGrafter"/>
</dbReference>
<name>I4CCI7_DESTA</name>
<dbReference type="SUPFAM" id="SSF52540">
    <property type="entry name" value="P-loop containing nucleoside triphosphate hydrolases"/>
    <property type="match status" value="1"/>
</dbReference>
<keyword evidence="6" id="KW-1185">Reference proteome</keyword>
<dbReference type="InterPro" id="IPR027417">
    <property type="entry name" value="P-loop_NTPase"/>
</dbReference>
<dbReference type="GO" id="GO:0005304">
    <property type="term" value="F:L-valine transmembrane transporter activity"/>
    <property type="evidence" value="ECO:0007669"/>
    <property type="project" value="TreeGrafter"/>
</dbReference>
<keyword evidence="2" id="KW-0547">Nucleotide-binding</keyword>
<dbReference type="EMBL" id="CP003360">
    <property type="protein sequence ID" value="AFM27278.1"/>
    <property type="molecule type" value="Genomic_DNA"/>
</dbReference>
<dbReference type="InterPro" id="IPR003593">
    <property type="entry name" value="AAA+_ATPase"/>
</dbReference>
<dbReference type="InterPro" id="IPR003439">
    <property type="entry name" value="ABC_transporter-like_ATP-bd"/>
</dbReference>
<dbReference type="PANTHER" id="PTHR45772:SF7">
    <property type="entry name" value="AMINO ACID ABC TRANSPORTER ATP-BINDING PROTEIN"/>
    <property type="match status" value="1"/>
</dbReference>
<dbReference type="STRING" id="706587.Desti_4655"/>
<dbReference type="GO" id="GO:1903805">
    <property type="term" value="P:L-valine import across plasma membrane"/>
    <property type="evidence" value="ECO:0007669"/>
    <property type="project" value="TreeGrafter"/>
</dbReference>
<gene>
    <name evidence="5" type="ordered locus">Desti_4655</name>
</gene>
<dbReference type="GO" id="GO:0015188">
    <property type="term" value="F:L-isoleucine transmembrane transporter activity"/>
    <property type="evidence" value="ECO:0007669"/>
    <property type="project" value="TreeGrafter"/>
</dbReference>
<keyword evidence="3 5" id="KW-0067">ATP-binding</keyword>
<organism evidence="5 6">
    <name type="scientific">Desulfomonile tiedjei (strain ATCC 49306 / DSM 6799 / DCB-1)</name>
    <dbReference type="NCBI Taxonomy" id="706587"/>
    <lineage>
        <taxon>Bacteria</taxon>
        <taxon>Pseudomonadati</taxon>
        <taxon>Thermodesulfobacteriota</taxon>
        <taxon>Desulfomonilia</taxon>
        <taxon>Desulfomonilales</taxon>
        <taxon>Desulfomonilaceae</taxon>
        <taxon>Desulfomonile</taxon>
    </lineage>
</organism>
<dbReference type="GO" id="GO:0015192">
    <property type="term" value="F:L-phenylalanine transmembrane transporter activity"/>
    <property type="evidence" value="ECO:0007669"/>
    <property type="project" value="TreeGrafter"/>
</dbReference>
<dbReference type="Gene3D" id="3.40.50.300">
    <property type="entry name" value="P-loop containing nucleotide triphosphate hydrolases"/>
    <property type="match status" value="1"/>
</dbReference>
<dbReference type="OrthoDB" id="9779872at2"/>
<dbReference type="Proteomes" id="UP000006055">
    <property type="component" value="Chromosome"/>
</dbReference>
<dbReference type="GO" id="GO:0016887">
    <property type="term" value="F:ATP hydrolysis activity"/>
    <property type="evidence" value="ECO:0007669"/>
    <property type="project" value="InterPro"/>
</dbReference>
<dbReference type="GO" id="GO:0005524">
    <property type="term" value="F:ATP binding"/>
    <property type="evidence" value="ECO:0007669"/>
    <property type="project" value="UniProtKB-KW"/>
</dbReference>
<evidence type="ECO:0000259" key="4">
    <source>
        <dbReference type="PROSITE" id="PS50893"/>
    </source>
</evidence>
<dbReference type="PROSITE" id="PS00211">
    <property type="entry name" value="ABC_TRANSPORTER_1"/>
    <property type="match status" value="1"/>
</dbReference>